<dbReference type="Proteomes" id="UP000307440">
    <property type="component" value="Unassembled WGS sequence"/>
</dbReference>
<keyword evidence="8 9" id="KW-0137">Centromere</keyword>
<comment type="subcellular location">
    <subcellularLocation>
        <location evidence="9">Nucleus</location>
    </subcellularLocation>
    <subcellularLocation>
        <location evidence="9">Chromosome</location>
        <location evidence="9">Centromere</location>
        <location evidence="9">Kinetochore</location>
    </subcellularLocation>
</comment>
<protein>
    <recommendedName>
        <fullName evidence="9">Kinetochore protein SPC25</fullName>
    </recommendedName>
</protein>
<evidence type="ECO:0000256" key="8">
    <source>
        <dbReference type="ARBA" id="ARBA00023328"/>
    </source>
</evidence>
<evidence type="ECO:0000256" key="9">
    <source>
        <dbReference type="RuleBase" id="RU367150"/>
    </source>
</evidence>
<dbReference type="AlphaFoldDB" id="A0A5C3KNW0"/>
<comment type="similarity">
    <text evidence="1 9">Belongs to the SPC25 family.</text>
</comment>
<keyword evidence="5 9" id="KW-0995">Kinetochore</keyword>
<evidence type="ECO:0000256" key="7">
    <source>
        <dbReference type="ARBA" id="ARBA00023306"/>
    </source>
</evidence>
<comment type="function">
    <text evidence="9">Acts as a component of the essential kinetochore-associated NDC80 complex, which is required for chromosome segregation and spindle checkpoint activity.</text>
</comment>
<keyword evidence="9" id="KW-0539">Nucleus</keyword>
<keyword evidence="12" id="KW-1185">Reference proteome</keyword>
<dbReference type="Gene3D" id="3.30.457.50">
    <property type="entry name" value="Chromosome segregation protein Spc25"/>
    <property type="match status" value="1"/>
</dbReference>
<dbReference type="GO" id="GO:0031262">
    <property type="term" value="C:Ndc80 complex"/>
    <property type="evidence" value="ECO:0007669"/>
    <property type="project" value="InterPro"/>
</dbReference>
<dbReference type="OrthoDB" id="4056921at2759"/>
<keyword evidence="4 9" id="KW-0498">Mitosis</keyword>
<evidence type="ECO:0000256" key="5">
    <source>
        <dbReference type="ARBA" id="ARBA00022838"/>
    </source>
</evidence>
<evidence type="ECO:0000256" key="1">
    <source>
        <dbReference type="ARBA" id="ARBA00006379"/>
    </source>
</evidence>
<dbReference type="CDD" id="cd23784">
    <property type="entry name" value="RWD_Spc25"/>
    <property type="match status" value="1"/>
</dbReference>
<dbReference type="STRING" id="230819.A0A5C3KNW0"/>
<keyword evidence="3 9" id="KW-0132">Cell division</keyword>
<reference evidence="11 12" key="1">
    <citation type="journal article" date="2019" name="Nat. Ecol. Evol.">
        <title>Megaphylogeny resolves global patterns of mushroom evolution.</title>
        <authorList>
            <person name="Varga T."/>
            <person name="Krizsan K."/>
            <person name="Foldi C."/>
            <person name="Dima B."/>
            <person name="Sanchez-Garcia M."/>
            <person name="Sanchez-Ramirez S."/>
            <person name="Szollosi G.J."/>
            <person name="Szarkandi J.G."/>
            <person name="Papp V."/>
            <person name="Albert L."/>
            <person name="Andreopoulos W."/>
            <person name="Angelini C."/>
            <person name="Antonin V."/>
            <person name="Barry K.W."/>
            <person name="Bougher N.L."/>
            <person name="Buchanan P."/>
            <person name="Buyck B."/>
            <person name="Bense V."/>
            <person name="Catcheside P."/>
            <person name="Chovatia M."/>
            <person name="Cooper J."/>
            <person name="Damon W."/>
            <person name="Desjardin D."/>
            <person name="Finy P."/>
            <person name="Geml J."/>
            <person name="Haridas S."/>
            <person name="Hughes K."/>
            <person name="Justo A."/>
            <person name="Karasinski D."/>
            <person name="Kautmanova I."/>
            <person name="Kiss B."/>
            <person name="Kocsube S."/>
            <person name="Kotiranta H."/>
            <person name="LaButti K.M."/>
            <person name="Lechner B.E."/>
            <person name="Liimatainen K."/>
            <person name="Lipzen A."/>
            <person name="Lukacs Z."/>
            <person name="Mihaltcheva S."/>
            <person name="Morgado L.N."/>
            <person name="Niskanen T."/>
            <person name="Noordeloos M.E."/>
            <person name="Ohm R.A."/>
            <person name="Ortiz-Santana B."/>
            <person name="Ovrebo C."/>
            <person name="Racz N."/>
            <person name="Riley R."/>
            <person name="Savchenko A."/>
            <person name="Shiryaev A."/>
            <person name="Soop K."/>
            <person name="Spirin V."/>
            <person name="Szebenyi C."/>
            <person name="Tomsovsky M."/>
            <person name="Tulloss R.E."/>
            <person name="Uehling J."/>
            <person name="Grigoriev I.V."/>
            <person name="Vagvolgyi C."/>
            <person name="Papp T."/>
            <person name="Martin F.M."/>
            <person name="Miettinen O."/>
            <person name="Hibbett D.S."/>
            <person name="Nagy L.G."/>
        </authorList>
    </citation>
    <scope>NUCLEOTIDE SEQUENCE [LARGE SCALE GENOMIC DNA]</scope>
    <source>
        <strain evidence="11 12">CBS 121175</strain>
    </source>
</reference>
<gene>
    <name evidence="11" type="ORF">FA15DRAFT_758289</name>
</gene>
<comment type="subunit">
    <text evidence="9">Component of the NDC80 complex.</text>
</comment>
<evidence type="ECO:0000256" key="6">
    <source>
        <dbReference type="ARBA" id="ARBA00023054"/>
    </source>
</evidence>
<evidence type="ECO:0000313" key="11">
    <source>
        <dbReference type="EMBL" id="TFK22054.1"/>
    </source>
</evidence>
<dbReference type="Pfam" id="PF08234">
    <property type="entry name" value="Spindle_Spc25"/>
    <property type="match status" value="1"/>
</dbReference>
<accession>A0A5C3KNW0</accession>
<evidence type="ECO:0000313" key="12">
    <source>
        <dbReference type="Proteomes" id="UP000307440"/>
    </source>
</evidence>
<dbReference type="GO" id="GO:0007059">
    <property type="term" value="P:chromosome segregation"/>
    <property type="evidence" value="ECO:0007669"/>
    <property type="project" value="InterPro"/>
</dbReference>
<evidence type="ECO:0000259" key="10">
    <source>
        <dbReference type="Pfam" id="PF08234"/>
    </source>
</evidence>
<evidence type="ECO:0000256" key="2">
    <source>
        <dbReference type="ARBA" id="ARBA00022454"/>
    </source>
</evidence>
<feature type="domain" description="Chromosome segregation protein Spc25 C-terminal" evidence="10">
    <location>
        <begin position="63"/>
        <end position="130"/>
    </location>
</feature>
<keyword evidence="2 9" id="KW-0158">Chromosome</keyword>
<keyword evidence="6" id="KW-0175">Coiled coil</keyword>
<evidence type="ECO:0000256" key="4">
    <source>
        <dbReference type="ARBA" id="ARBA00022776"/>
    </source>
</evidence>
<name>A0A5C3KNW0_COPMA</name>
<dbReference type="InterPro" id="IPR013255">
    <property type="entry name" value="Spc25_C"/>
</dbReference>
<dbReference type="EMBL" id="ML210251">
    <property type="protein sequence ID" value="TFK22054.1"/>
    <property type="molecule type" value="Genomic_DNA"/>
</dbReference>
<organism evidence="11 12">
    <name type="scientific">Coprinopsis marcescibilis</name>
    <name type="common">Agaric fungus</name>
    <name type="synonym">Psathyrella marcescibilis</name>
    <dbReference type="NCBI Taxonomy" id="230819"/>
    <lineage>
        <taxon>Eukaryota</taxon>
        <taxon>Fungi</taxon>
        <taxon>Dikarya</taxon>
        <taxon>Basidiomycota</taxon>
        <taxon>Agaricomycotina</taxon>
        <taxon>Agaricomycetes</taxon>
        <taxon>Agaricomycetidae</taxon>
        <taxon>Agaricales</taxon>
        <taxon>Agaricineae</taxon>
        <taxon>Psathyrellaceae</taxon>
        <taxon>Coprinopsis</taxon>
    </lineage>
</organism>
<keyword evidence="7 9" id="KW-0131">Cell cycle</keyword>
<evidence type="ECO:0000256" key="3">
    <source>
        <dbReference type="ARBA" id="ARBA00022618"/>
    </source>
</evidence>
<dbReference type="GO" id="GO:0005634">
    <property type="term" value="C:nucleus"/>
    <property type="evidence" value="ECO:0007669"/>
    <property type="project" value="UniProtKB-SubCell"/>
</dbReference>
<sequence>MEPKQSLGRTVFQIQARRNHPQHGAVNDEVHKDLADLGHRKARVAPDLKFLEQALSVSIKGFEKNRLLFRFGQLDPRDPEKEATLALDVSACNYRVFASTPQLPSIAILATLLNESGDIYLFIKQVREKYRQMFQGPDT</sequence>
<proteinExistence type="inferred from homology"/>
<dbReference type="GO" id="GO:0051301">
    <property type="term" value="P:cell division"/>
    <property type="evidence" value="ECO:0007669"/>
    <property type="project" value="UniProtKB-UniRule"/>
</dbReference>